<dbReference type="PANTHER" id="PTHR10185:SF17">
    <property type="entry name" value="GM01519P-RELATED"/>
    <property type="match status" value="1"/>
</dbReference>
<dbReference type="Gene3D" id="3.30.870.10">
    <property type="entry name" value="Endonuclease Chain A"/>
    <property type="match status" value="2"/>
</dbReference>
<feature type="region of interest" description="Disordered" evidence="1">
    <location>
        <begin position="416"/>
        <end position="441"/>
    </location>
</feature>
<feature type="domain" description="PLD phosphodiesterase" evidence="3">
    <location>
        <begin position="354"/>
        <end position="381"/>
    </location>
</feature>
<dbReference type="PROSITE" id="PS50035">
    <property type="entry name" value="PLD"/>
    <property type="match status" value="2"/>
</dbReference>
<feature type="signal peptide" evidence="2">
    <location>
        <begin position="1"/>
        <end position="30"/>
    </location>
</feature>
<dbReference type="PANTHER" id="PTHR10185">
    <property type="entry name" value="PHOSPHOLIPASE D - RELATED"/>
    <property type="match status" value="1"/>
</dbReference>
<gene>
    <name evidence="4" type="ORF">ENR23_07165</name>
</gene>
<comment type="caution">
    <text evidence="4">The sequence shown here is derived from an EMBL/GenBank/DDBJ whole genome shotgun (WGS) entry which is preliminary data.</text>
</comment>
<dbReference type="CDD" id="cd09107">
    <property type="entry name" value="PLDc_vPLD3_4_5_like_2"/>
    <property type="match status" value="1"/>
</dbReference>
<dbReference type="Pfam" id="PF13091">
    <property type="entry name" value="PLDc_2"/>
    <property type="match status" value="2"/>
</dbReference>
<feature type="chain" id="PRO_5032719085" description="PLD phosphodiesterase domain-containing protein" evidence="2">
    <location>
        <begin position="31"/>
        <end position="441"/>
    </location>
</feature>
<dbReference type="InterPro" id="IPR050874">
    <property type="entry name" value="Diverse_PLD-related"/>
</dbReference>
<evidence type="ECO:0000256" key="1">
    <source>
        <dbReference type="SAM" id="MobiDB-lite"/>
    </source>
</evidence>
<sequence length="441" mass="47608">MPRRPTPPRPASRALALVVAVALACPAAGAADAAAASGRGGPGPAIRLVQTRPVETRLGERDLAPSLETWLALIRGARATLDLEHFYCSDWPGEPLRPVLDALGDAAARGVRVRLLLDARMHRTYPRPADSLGRVPGIEVRVVDFARIAGGVQHGKMMIADGEVVFVGSQNLDWRALKHIHELGVLVRDRRVAAPFAAVFELDWAAADTSGRAAGRDTVAALRAALPDAGPGPSPVPLALARGDTVRVTPVFSPRGFLPDPARWDLPRLVALLDGARREIVVQTLQYGHGREERLALDDALRRAAARGVRVRLLVSDWVMGSRSVATLRALDSLATVEVRLSTLPAWSGGYIPFARVEHCKYAVVDGERLWIGTSNWEPGYFTASRNMGLVIEGRTLARQARRVFETSWRAPSAAPLRHDADYPPKVRGEQPPPGARAYGG</sequence>
<evidence type="ECO:0000259" key="3">
    <source>
        <dbReference type="PROSITE" id="PS50035"/>
    </source>
</evidence>
<keyword evidence="2" id="KW-0732">Signal</keyword>
<dbReference type="SMART" id="SM00155">
    <property type="entry name" value="PLDc"/>
    <property type="match status" value="2"/>
</dbReference>
<proteinExistence type="predicted"/>
<organism evidence="4">
    <name type="scientific">Eiseniibacteriota bacterium</name>
    <dbReference type="NCBI Taxonomy" id="2212470"/>
    <lineage>
        <taxon>Bacteria</taxon>
        <taxon>Candidatus Eiseniibacteriota</taxon>
    </lineage>
</organism>
<dbReference type="EMBL" id="DSQF01000014">
    <property type="protein sequence ID" value="HGZ43190.1"/>
    <property type="molecule type" value="Genomic_DNA"/>
</dbReference>
<dbReference type="SUPFAM" id="SSF56024">
    <property type="entry name" value="Phospholipase D/nuclease"/>
    <property type="match status" value="2"/>
</dbReference>
<name>A0A832MJU1_UNCEI</name>
<reference evidence="4" key="1">
    <citation type="journal article" date="2020" name="mSystems">
        <title>Genome- and Community-Level Interaction Insights into Carbon Utilization and Element Cycling Functions of Hydrothermarchaeota in Hydrothermal Sediment.</title>
        <authorList>
            <person name="Zhou Z."/>
            <person name="Liu Y."/>
            <person name="Xu W."/>
            <person name="Pan J."/>
            <person name="Luo Z.H."/>
            <person name="Li M."/>
        </authorList>
    </citation>
    <scope>NUCLEOTIDE SEQUENCE [LARGE SCALE GENOMIC DNA]</scope>
    <source>
        <strain evidence="4">SpSt-381</strain>
    </source>
</reference>
<feature type="domain" description="PLD phosphodiesterase" evidence="3">
    <location>
        <begin position="149"/>
        <end position="176"/>
    </location>
</feature>
<evidence type="ECO:0000256" key="2">
    <source>
        <dbReference type="SAM" id="SignalP"/>
    </source>
</evidence>
<protein>
    <recommendedName>
        <fullName evidence="3">PLD phosphodiesterase domain-containing protein</fullName>
    </recommendedName>
</protein>
<dbReference type="GO" id="GO:0003824">
    <property type="term" value="F:catalytic activity"/>
    <property type="evidence" value="ECO:0007669"/>
    <property type="project" value="InterPro"/>
</dbReference>
<accession>A0A832MJU1</accession>
<feature type="compositionally biased region" description="Basic and acidic residues" evidence="1">
    <location>
        <begin position="417"/>
        <end position="429"/>
    </location>
</feature>
<dbReference type="PROSITE" id="PS51257">
    <property type="entry name" value="PROKAR_LIPOPROTEIN"/>
    <property type="match status" value="1"/>
</dbReference>
<dbReference type="InterPro" id="IPR025202">
    <property type="entry name" value="PLD-like_dom"/>
</dbReference>
<dbReference type="GO" id="GO:0006793">
    <property type="term" value="P:phosphorus metabolic process"/>
    <property type="evidence" value="ECO:0007669"/>
    <property type="project" value="UniProtKB-ARBA"/>
</dbReference>
<evidence type="ECO:0000313" key="4">
    <source>
        <dbReference type="EMBL" id="HGZ43190.1"/>
    </source>
</evidence>
<dbReference type="AlphaFoldDB" id="A0A832MJU1"/>
<dbReference type="InterPro" id="IPR001736">
    <property type="entry name" value="PLipase_D/transphosphatidylase"/>
</dbReference>